<feature type="chain" id="PRO_5043471816" description="Right handed beta helix domain-containing protein" evidence="8">
    <location>
        <begin position="19"/>
        <end position="455"/>
    </location>
</feature>
<accession>A0AAV1IB49</accession>
<evidence type="ECO:0000256" key="8">
    <source>
        <dbReference type="SAM" id="SignalP"/>
    </source>
</evidence>
<dbReference type="Proteomes" id="UP001314263">
    <property type="component" value="Unassembled WGS sequence"/>
</dbReference>
<name>A0AAV1IB49_9CHLO</name>
<dbReference type="NCBIfam" id="TIGR01376">
    <property type="entry name" value="POMP_repeat"/>
    <property type="match status" value="1"/>
</dbReference>
<dbReference type="PANTHER" id="PTHR11319">
    <property type="entry name" value="G PROTEIN-COUPLED RECEPTOR-RELATED"/>
    <property type="match status" value="1"/>
</dbReference>
<evidence type="ECO:0000256" key="4">
    <source>
        <dbReference type="ARBA" id="ARBA00022525"/>
    </source>
</evidence>
<keyword evidence="10" id="KW-1185">Reference proteome</keyword>
<feature type="signal peptide" evidence="8">
    <location>
        <begin position="1"/>
        <end position="18"/>
    </location>
</feature>
<evidence type="ECO:0000256" key="1">
    <source>
        <dbReference type="ARBA" id="ARBA00004196"/>
    </source>
</evidence>
<evidence type="ECO:0008006" key="11">
    <source>
        <dbReference type="Google" id="ProtNLM"/>
    </source>
</evidence>
<evidence type="ECO:0000256" key="3">
    <source>
        <dbReference type="ARBA" id="ARBA00004613"/>
    </source>
</evidence>
<keyword evidence="5 8" id="KW-0732">Signal</keyword>
<evidence type="ECO:0000256" key="5">
    <source>
        <dbReference type="ARBA" id="ARBA00022729"/>
    </source>
</evidence>
<dbReference type="GO" id="GO:0005576">
    <property type="term" value="C:extracellular region"/>
    <property type="evidence" value="ECO:0007669"/>
    <property type="project" value="UniProtKB-SubCell"/>
</dbReference>
<proteinExistence type="predicted"/>
<dbReference type="InterPro" id="IPR003368">
    <property type="entry name" value="POMP_repeat"/>
</dbReference>
<evidence type="ECO:0000313" key="9">
    <source>
        <dbReference type="EMBL" id="CAK0783951.1"/>
    </source>
</evidence>
<dbReference type="PANTHER" id="PTHR11319:SF35">
    <property type="entry name" value="OUTER MEMBRANE PROTEIN PMPC-RELATED"/>
    <property type="match status" value="1"/>
</dbReference>
<reference evidence="9 10" key="1">
    <citation type="submission" date="2023-10" db="EMBL/GenBank/DDBJ databases">
        <authorList>
            <person name="Maclean D."/>
            <person name="Macfadyen A."/>
        </authorList>
    </citation>
    <scope>NUCLEOTIDE SEQUENCE [LARGE SCALE GENOMIC DNA]</scope>
</reference>
<protein>
    <recommendedName>
        <fullName evidence="11">Right handed beta helix domain-containing protein</fullName>
    </recommendedName>
</protein>
<dbReference type="AlphaFoldDB" id="A0AAV1IB49"/>
<evidence type="ECO:0000256" key="6">
    <source>
        <dbReference type="ARBA" id="ARBA00023136"/>
    </source>
</evidence>
<organism evidence="9 10">
    <name type="scientific">Coccomyxa viridis</name>
    <dbReference type="NCBI Taxonomy" id="1274662"/>
    <lineage>
        <taxon>Eukaryota</taxon>
        <taxon>Viridiplantae</taxon>
        <taxon>Chlorophyta</taxon>
        <taxon>core chlorophytes</taxon>
        <taxon>Trebouxiophyceae</taxon>
        <taxon>Trebouxiophyceae incertae sedis</taxon>
        <taxon>Coccomyxaceae</taxon>
        <taxon>Coccomyxa</taxon>
    </lineage>
</organism>
<keyword evidence="6" id="KW-0472">Membrane</keyword>
<dbReference type="Pfam" id="PF02415">
    <property type="entry name" value="Chlam_PMP"/>
    <property type="match status" value="2"/>
</dbReference>
<dbReference type="SUPFAM" id="SSF51126">
    <property type="entry name" value="Pectin lyase-like"/>
    <property type="match status" value="1"/>
</dbReference>
<dbReference type="InterPro" id="IPR011050">
    <property type="entry name" value="Pectin_lyase_fold/virulence"/>
</dbReference>
<comment type="subcellular location">
    <subcellularLocation>
        <location evidence="1">Cell envelope</location>
    </subcellularLocation>
    <subcellularLocation>
        <location evidence="2">Cell outer membrane</location>
    </subcellularLocation>
    <subcellularLocation>
        <location evidence="3">Secreted</location>
    </subcellularLocation>
</comment>
<evidence type="ECO:0000313" key="10">
    <source>
        <dbReference type="Proteomes" id="UP001314263"/>
    </source>
</evidence>
<dbReference type="EMBL" id="CAUYUE010000009">
    <property type="protein sequence ID" value="CAK0783951.1"/>
    <property type="molecule type" value="Genomic_DNA"/>
</dbReference>
<gene>
    <name evidence="9" type="ORF">CVIRNUC_007154</name>
</gene>
<evidence type="ECO:0000256" key="2">
    <source>
        <dbReference type="ARBA" id="ARBA00004442"/>
    </source>
</evidence>
<keyword evidence="7" id="KW-0998">Cell outer membrane</keyword>
<sequence length="455" mass="47204">MAILVPLLVLLVADLCDGASTLTQGAPRVAECVIKIIGARQVVSAASVRATSEGPTVREPETSEPSIATIACSPGSDGLLPSLVGGQGLAGFRANFTGVNYDTDESLPGPVLKLTGQKLIIRDSLFSNLVNLAAASLIVISCDLVTRNTTFFSNSQAASGALFLNNSAVTVYDSLFDSNRGYQAGGITAVGSTSLLVNFTVFRHNNGSQGGAIGMSPQGQLNTEARLQVVDSLFLDNAAVNGAGVFIQRAKQADMANSTFSGNSASQNGAAVFQEDTPGSLTFCLLSNNRAQTGGAGYYNRCLGMRWSSNLFRNNSANSGGAGLELNQCTGDVDHCSFHQNQGEKGGGIFMDQCASSVLNCTFTSNAATLLGGALYRSYSPSRSDIRGCSFTNNSAGQFGGAVYEQKIDSGSIEGCRFSGNTAKSGPSLCTRLSATDVAGDNISLDPADIEYMDH</sequence>
<evidence type="ECO:0000256" key="7">
    <source>
        <dbReference type="ARBA" id="ARBA00023237"/>
    </source>
</evidence>
<comment type="caution">
    <text evidence="9">The sequence shown here is derived from an EMBL/GenBank/DDBJ whole genome shotgun (WGS) entry which is preliminary data.</text>
</comment>
<keyword evidence="4" id="KW-0964">Secreted</keyword>